<comment type="caution">
    <text evidence="2">The sequence shown here is derived from an EMBL/GenBank/DDBJ whole genome shotgun (WGS) entry which is preliminary data.</text>
</comment>
<evidence type="ECO:0000313" key="2">
    <source>
        <dbReference type="EMBL" id="OGI71622.1"/>
    </source>
</evidence>
<dbReference type="AlphaFoldDB" id="A0A1F6VPX7"/>
<dbReference type="Proteomes" id="UP000179686">
    <property type="component" value="Unassembled WGS sequence"/>
</dbReference>
<dbReference type="EMBL" id="MFUC01000026">
    <property type="protein sequence ID" value="OGI71622.1"/>
    <property type="molecule type" value="Genomic_DNA"/>
</dbReference>
<keyword evidence="1" id="KW-1133">Transmembrane helix</keyword>
<keyword evidence="1" id="KW-0472">Membrane</keyword>
<name>A0A1F6VPX7_9BACT</name>
<keyword evidence="1" id="KW-0812">Transmembrane</keyword>
<feature type="transmembrane region" description="Helical" evidence="1">
    <location>
        <begin position="7"/>
        <end position="25"/>
    </location>
</feature>
<reference evidence="2 3" key="1">
    <citation type="journal article" date="2016" name="Nat. Commun.">
        <title>Thousands of microbial genomes shed light on interconnected biogeochemical processes in an aquifer system.</title>
        <authorList>
            <person name="Anantharaman K."/>
            <person name="Brown C.T."/>
            <person name="Hug L.A."/>
            <person name="Sharon I."/>
            <person name="Castelle C.J."/>
            <person name="Probst A.J."/>
            <person name="Thomas B.C."/>
            <person name="Singh A."/>
            <person name="Wilkins M.J."/>
            <person name="Karaoz U."/>
            <person name="Brodie E.L."/>
            <person name="Williams K.H."/>
            <person name="Hubbard S.S."/>
            <person name="Banfield J.F."/>
        </authorList>
    </citation>
    <scope>NUCLEOTIDE SEQUENCE [LARGE SCALE GENOMIC DNA]</scope>
</reference>
<proteinExistence type="predicted"/>
<evidence type="ECO:0000256" key="1">
    <source>
        <dbReference type="SAM" id="Phobius"/>
    </source>
</evidence>
<protein>
    <submittedName>
        <fullName evidence="2">Uncharacterized protein</fullName>
    </submittedName>
</protein>
<organism evidence="2 3">
    <name type="scientific">Candidatus Nomurabacteria bacterium RIFCSPHIGHO2_02_FULL_38_15</name>
    <dbReference type="NCBI Taxonomy" id="1801752"/>
    <lineage>
        <taxon>Bacteria</taxon>
        <taxon>Candidatus Nomuraibacteriota</taxon>
    </lineage>
</organism>
<accession>A0A1F6VPX7</accession>
<gene>
    <name evidence="2" type="ORF">A3J61_00830</name>
</gene>
<sequence>MNRVLKIFILIIILAAVAAGAWVWFSNKSIPIIINTPVDNVPITNTPLDITPPADTNPVVVSAEQQIKSLARLFAATYGSYSTDARWQNLKELNYIYTPSFAAYINQYISQTPAPAGYYSVNTRALAAEVVAFTDVNATVTIQTQREEVFSLGSESQLSYQTLRLQFNKISGEWKVDNAVWE</sequence>
<evidence type="ECO:0000313" key="3">
    <source>
        <dbReference type="Proteomes" id="UP000179686"/>
    </source>
</evidence>
<dbReference type="STRING" id="1801752.A3J61_00830"/>